<dbReference type="InParanoid" id="M1DSK9"/>
<feature type="region of interest" description="Disordered" evidence="1">
    <location>
        <begin position="117"/>
        <end position="153"/>
    </location>
</feature>
<sequence length="340" mass="36083">MKSQICRKCLLQRSTDPIDGSWFNPRTVNGVHRSEVNLRTVDQVRGSVAHEESTKCGTTKVDYGTIAPKKAPTFATKGKSKYVAPSFRLIDEDTDAENDPTYVLPLLGHPLSHHTLHETKHNSSHGRIASPDEVTSTGDIPVPSNSEPTAVAEEPNRWCVEVPPLEAELVIDVEKIHVDEPAPPALTEDAPASHSSVASQAPSSSISTHSSWSATLPLARIQKLEAQMATVPQHTELSSLQAIIDTLLAPPEIGPESAPTSLVDDTLLDALFGDEMPPPYSSCHAGKRPHSGKTSDVTERAGEVGVGASSSVSTTVDVGTTEDEPIVDPAGSGKPDPPAC</sequence>
<proteinExistence type="predicted"/>
<keyword evidence="3" id="KW-1185">Reference proteome</keyword>
<reference evidence="3" key="1">
    <citation type="journal article" date="2011" name="Nature">
        <title>Genome sequence and analysis of the tuber crop potato.</title>
        <authorList>
            <consortium name="The Potato Genome Sequencing Consortium"/>
        </authorList>
    </citation>
    <scope>NUCLEOTIDE SEQUENCE [LARGE SCALE GENOMIC DNA]</scope>
    <source>
        <strain evidence="3">cv. DM1-3 516 R44</strain>
    </source>
</reference>
<feature type="compositionally biased region" description="Low complexity" evidence="1">
    <location>
        <begin position="306"/>
        <end position="319"/>
    </location>
</feature>
<dbReference type="EnsemblPlants" id="PGSC0003DMT400093732">
    <property type="protein sequence ID" value="PGSC0003DMT400093732"/>
    <property type="gene ID" value="PGSC0003DMG400043303"/>
</dbReference>
<evidence type="ECO:0000313" key="3">
    <source>
        <dbReference type="Proteomes" id="UP000011115"/>
    </source>
</evidence>
<dbReference type="PaxDb" id="4113-PGSC0003DMT400093732"/>
<dbReference type="Gramene" id="PGSC0003DMT400093732">
    <property type="protein sequence ID" value="PGSC0003DMT400093732"/>
    <property type="gene ID" value="PGSC0003DMG400043303"/>
</dbReference>
<dbReference type="AlphaFoldDB" id="M1DSK9"/>
<dbReference type="Proteomes" id="UP000011115">
    <property type="component" value="Unassembled WGS sequence"/>
</dbReference>
<feature type="compositionally biased region" description="Polar residues" evidence="1">
    <location>
        <begin position="133"/>
        <end position="148"/>
    </location>
</feature>
<reference evidence="2" key="2">
    <citation type="submission" date="2015-06" db="UniProtKB">
        <authorList>
            <consortium name="EnsemblPlants"/>
        </authorList>
    </citation>
    <scope>IDENTIFICATION</scope>
    <source>
        <strain evidence="2">DM1-3 516 R44</strain>
    </source>
</reference>
<dbReference type="HOGENOM" id="CLU_028647_0_3_1"/>
<protein>
    <submittedName>
        <fullName evidence="2">Integrase core domain containing protein</fullName>
    </submittedName>
</protein>
<feature type="region of interest" description="Disordered" evidence="1">
    <location>
        <begin position="280"/>
        <end position="340"/>
    </location>
</feature>
<name>M1DSK9_SOLTU</name>
<evidence type="ECO:0000313" key="2">
    <source>
        <dbReference type="EnsemblPlants" id="PGSC0003DMT400093732"/>
    </source>
</evidence>
<evidence type="ECO:0000256" key="1">
    <source>
        <dbReference type="SAM" id="MobiDB-lite"/>
    </source>
</evidence>
<feature type="region of interest" description="Disordered" evidence="1">
    <location>
        <begin position="182"/>
        <end position="210"/>
    </location>
</feature>
<feature type="compositionally biased region" description="Low complexity" evidence="1">
    <location>
        <begin position="190"/>
        <end position="210"/>
    </location>
</feature>
<organism evidence="2 3">
    <name type="scientific">Solanum tuberosum</name>
    <name type="common">Potato</name>
    <dbReference type="NCBI Taxonomy" id="4113"/>
    <lineage>
        <taxon>Eukaryota</taxon>
        <taxon>Viridiplantae</taxon>
        <taxon>Streptophyta</taxon>
        <taxon>Embryophyta</taxon>
        <taxon>Tracheophyta</taxon>
        <taxon>Spermatophyta</taxon>
        <taxon>Magnoliopsida</taxon>
        <taxon>eudicotyledons</taxon>
        <taxon>Gunneridae</taxon>
        <taxon>Pentapetalae</taxon>
        <taxon>asterids</taxon>
        <taxon>lamiids</taxon>
        <taxon>Solanales</taxon>
        <taxon>Solanaceae</taxon>
        <taxon>Solanoideae</taxon>
        <taxon>Solaneae</taxon>
        <taxon>Solanum</taxon>
    </lineage>
</organism>
<accession>M1DSK9</accession>